<evidence type="ECO:0008006" key="3">
    <source>
        <dbReference type="Google" id="ProtNLM"/>
    </source>
</evidence>
<evidence type="ECO:0000313" key="2">
    <source>
        <dbReference type="EMBL" id="VYT23627.1"/>
    </source>
</evidence>
<reference evidence="2" key="1">
    <citation type="submission" date="2019-11" db="EMBL/GenBank/DDBJ databases">
        <authorList>
            <person name="Feng L."/>
        </authorList>
    </citation>
    <scope>NUCLEOTIDE SEQUENCE</scope>
    <source>
        <strain evidence="2">AundefinedLFYP135</strain>
    </source>
</reference>
<dbReference type="PROSITE" id="PS51257">
    <property type="entry name" value="PROKAR_LIPOPROTEIN"/>
    <property type="match status" value="1"/>
</dbReference>
<protein>
    <recommendedName>
        <fullName evidence="3">DUF5105 domain-containing protein</fullName>
    </recommendedName>
</protein>
<feature type="chain" id="PRO_5039169426" description="DUF5105 domain-containing protein" evidence="1">
    <location>
        <begin position="23"/>
        <end position="196"/>
    </location>
</feature>
<gene>
    <name evidence="2" type="ORF">AULFYP135_02195</name>
</gene>
<organism evidence="2">
    <name type="scientific">uncultured Anaerotruncus sp</name>
    <dbReference type="NCBI Taxonomy" id="905011"/>
    <lineage>
        <taxon>Bacteria</taxon>
        <taxon>Bacillati</taxon>
        <taxon>Bacillota</taxon>
        <taxon>Clostridia</taxon>
        <taxon>Eubacteriales</taxon>
        <taxon>Oscillospiraceae</taxon>
        <taxon>Anaerotruncus</taxon>
        <taxon>environmental samples</taxon>
    </lineage>
</organism>
<sequence>MKKTKMLSGLLAVVLVFGLALAGCGSKVQGEPGDAVLGCMESFKAMDFDAMANYVSKTEEIQTLKDEFSSEDLDIVKMVLKRATFEVVSTDKASDGKTAEVTLKITNVDMNEAMTVAQENLMAWAIEEAAKPAAEQPTEDEIMAKTMEMLDAAISAEDAKTLSSEVTVPTAVEENKWIVTDLPDDVLNALAGGMEL</sequence>
<accession>A0A6N2V209</accession>
<evidence type="ECO:0000256" key="1">
    <source>
        <dbReference type="SAM" id="SignalP"/>
    </source>
</evidence>
<proteinExistence type="predicted"/>
<dbReference type="EMBL" id="CACRSL010000005">
    <property type="protein sequence ID" value="VYT23627.1"/>
    <property type="molecule type" value="Genomic_DNA"/>
</dbReference>
<feature type="signal peptide" evidence="1">
    <location>
        <begin position="1"/>
        <end position="22"/>
    </location>
</feature>
<keyword evidence="1" id="KW-0732">Signal</keyword>
<name>A0A6N2V209_9FIRM</name>
<dbReference type="AlphaFoldDB" id="A0A6N2V209"/>